<sequence length="510" mass="56521">MESEKAAMDSNTVRKIHVVVVPYPSQGHINPMLQFCKQLTSLNLKQHKVEVEATLAITVFINHSYGAELQSSSVLSNFEKIRIETISDGCDEGGFTEAKDVEDYLIRMEEAGSKTLSELIIKHKNSGHPVDCIVYDPFLPWALNVAKQYGIAGAAFFTQMCAVNYIYYCLYRDGDKSKGLVELVNSWLSQMDSGPVPCPGLPSLLLNLQDMPSFIDNPTSYPAYFHMLLNQFCNIEKADAILVNTIYELEGEIVDSMSNATHPVPVLTIGPTIPSVYLKIDKGVKQINDAGYGMDLFEVPDPSACSNWLQDKPKGSVVYVSFGSMANLSNEQMEEIVLGLKGSGFPFLWVIRNSERTKLSKELLGETIAYDHYSAGMNSKGLIVNWSPQLEVLSNKAVGCFFTHCGWNSTAEALCLGVPMLGMPQWTDQPTDAKFVENVWKVGIRVKVDDNGIVTRQEIEFCIREIMGSPRGEEFKNNATHWRKLAIEAASEGGSSHKNIQQFVLGLIAT</sequence>
<dbReference type="Gene3D" id="3.40.50.2000">
    <property type="entry name" value="Glycogen Phosphorylase B"/>
    <property type="match status" value="2"/>
</dbReference>
<dbReference type="GO" id="GO:0080044">
    <property type="term" value="F:quercetin 7-O-glucosyltransferase activity"/>
    <property type="evidence" value="ECO:0007669"/>
    <property type="project" value="TreeGrafter"/>
</dbReference>
<evidence type="ECO:0000256" key="2">
    <source>
        <dbReference type="ARBA" id="ARBA00022679"/>
    </source>
</evidence>
<dbReference type="InterPro" id="IPR035595">
    <property type="entry name" value="UDP_glycos_trans_CS"/>
</dbReference>
<accession>A0A3G3NCU4</accession>
<dbReference type="AlphaFoldDB" id="A0A3G3NCU4"/>
<dbReference type="CDD" id="cd03784">
    <property type="entry name" value="GT1_Gtf-like"/>
    <property type="match status" value="1"/>
</dbReference>
<protein>
    <recommendedName>
        <fullName evidence="4">Glycosyltransferase</fullName>
        <ecNumber evidence="4">2.4.1.-</ecNumber>
    </recommendedName>
</protein>
<comment type="similarity">
    <text evidence="1 3">Belongs to the UDP-glycosyltransferase family.</text>
</comment>
<keyword evidence="2 3" id="KW-0808">Transferase</keyword>
<dbReference type="EC" id="2.4.1.-" evidence="4"/>
<dbReference type="PROSITE" id="PS00375">
    <property type="entry name" value="UDPGT"/>
    <property type="match status" value="1"/>
</dbReference>
<dbReference type="GO" id="GO:0080043">
    <property type="term" value="F:quercetin 3-O-glucosyltransferase activity"/>
    <property type="evidence" value="ECO:0007669"/>
    <property type="project" value="TreeGrafter"/>
</dbReference>
<feature type="domain" description="Glycosyltransferase N-terminal" evidence="5">
    <location>
        <begin position="15"/>
        <end position="47"/>
    </location>
</feature>
<keyword evidence="3" id="KW-0328">Glycosyltransferase</keyword>
<organism evidence="6">
    <name type="scientific">Polygala tenuifolia</name>
    <dbReference type="NCBI Taxonomy" id="355332"/>
    <lineage>
        <taxon>Eukaryota</taxon>
        <taxon>Viridiplantae</taxon>
        <taxon>Streptophyta</taxon>
        <taxon>Embryophyta</taxon>
        <taxon>Tracheophyta</taxon>
        <taxon>Spermatophyta</taxon>
        <taxon>Magnoliopsida</taxon>
        <taxon>eudicotyledons</taxon>
        <taxon>Gunneridae</taxon>
        <taxon>Pentapetalae</taxon>
        <taxon>rosids</taxon>
        <taxon>fabids</taxon>
        <taxon>Fabales</taxon>
        <taxon>Polygalaceae</taxon>
        <taxon>Polygala</taxon>
    </lineage>
</organism>
<evidence type="ECO:0000256" key="4">
    <source>
        <dbReference type="RuleBase" id="RU362057"/>
    </source>
</evidence>
<dbReference type="SUPFAM" id="SSF53756">
    <property type="entry name" value="UDP-Glycosyltransferase/glycogen phosphorylase"/>
    <property type="match status" value="1"/>
</dbReference>
<dbReference type="PANTHER" id="PTHR11926:SF1311">
    <property type="entry name" value="UDP-GLYCOSYLTRANSFERASE 74F2"/>
    <property type="match status" value="1"/>
</dbReference>
<proteinExistence type="evidence at transcript level"/>
<evidence type="ECO:0000259" key="5">
    <source>
        <dbReference type="Pfam" id="PF26168"/>
    </source>
</evidence>
<dbReference type="InterPro" id="IPR058980">
    <property type="entry name" value="Glyco_transf_N"/>
</dbReference>
<evidence type="ECO:0000256" key="1">
    <source>
        <dbReference type="ARBA" id="ARBA00009995"/>
    </source>
</evidence>
<name>A0A3G3NCU4_9FABA</name>
<evidence type="ECO:0000256" key="3">
    <source>
        <dbReference type="RuleBase" id="RU003718"/>
    </source>
</evidence>
<dbReference type="FunFam" id="3.40.50.2000:FF:000019">
    <property type="entry name" value="Glycosyltransferase"/>
    <property type="match status" value="1"/>
</dbReference>
<evidence type="ECO:0000313" key="6">
    <source>
        <dbReference type="EMBL" id="AYR16622.1"/>
    </source>
</evidence>
<dbReference type="PANTHER" id="PTHR11926">
    <property type="entry name" value="GLUCOSYL/GLUCURONOSYL TRANSFERASES"/>
    <property type="match status" value="1"/>
</dbReference>
<dbReference type="Pfam" id="PF00201">
    <property type="entry name" value="UDPGT"/>
    <property type="match status" value="1"/>
</dbReference>
<dbReference type="EMBL" id="MG922896">
    <property type="protein sequence ID" value="AYR16622.1"/>
    <property type="molecule type" value="mRNA"/>
</dbReference>
<reference evidence="6" key="1">
    <citation type="submission" date="2018-02" db="EMBL/GenBank/DDBJ databases">
        <title>Transcriptomic analysis to select cyctochrome P450 and glucosyltransferase involving in onjisaponin biosynthesis in Polygala tenuifolia.</title>
        <authorList>
            <person name="Kim O.T."/>
            <person name="Jin M.L."/>
        </authorList>
    </citation>
    <scope>NUCLEOTIDE SEQUENCE</scope>
</reference>
<dbReference type="Pfam" id="PF26168">
    <property type="entry name" value="Glyco_transf_N"/>
    <property type="match status" value="1"/>
</dbReference>
<dbReference type="InterPro" id="IPR002213">
    <property type="entry name" value="UDP_glucos_trans"/>
</dbReference>